<dbReference type="PANTHER" id="PTHR46172:SF1">
    <property type="entry name" value="DNA POLYMERASE EPSILON SUBUNIT 3"/>
    <property type="match status" value="1"/>
</dbReference>
<evidence type="ECO:0000259" key="6">
    <source>
        <dbReference type="Pfam" id="PF00808"/>
    </source>
</evidence>
<gene>
    <name evidence="7" type="ORF">CcCBS67573_g06020</name>
</gene>
<dbReference type="PANTHER" id="PTHR46172">
    <property type="entry name" value="DNA POLYMERASE EPSILON SUBUNIT 3"/>
    <property type="match status" value="1"/>
</dbReference>
<keyword evidence="2" id="KW-0539">Nucleus</keyword>
<dbReference type="Proteomes" id="UP000320333">
    <property type="component" value="Unassembled WGS sequence"/>
</dbReference>
<dbReference type="GO" id="GO:0046982">
    <property type="term" value="F:protein heterodimerization activity"/>
    <property type="evidence" value="ECO:0007669"/>
    <property type="project" value="InterPro"/>
</dbReference>
<evidence type="ECO:0000313" key="7">
    <source>
        <dbReference type="EMBL" id="TPX71968.1"/>
    </source>
</evidence>
<evidence type="ECO:0000313" key="8">
    <source>
        <dbReference type="Proteomes" id="UP000320333"/>
    </source>
</evidence>
<keyword evidence="8" id="KW-1185">Reference proteome</keyword>
<feature type="region of interest" description="Disordered" evidence="5">
    <location>
        <begin position="63"/>
        <end position="129"/>
    </location>
</feature>
<dbReference type="GO" id="GO:0008622">
    <property type="term" value="C:epsilon DNA polymerase complex"/>
    <property type="evidence" value="ECO:0007669"/>
    <property type="project" value="TreeGrafter"/>
</dbReference>
<proteinExistence type="predicted"/>
<dbReference type="CDD" id="cd22928">
    <property type="entry name" value="HFD_POLE3_DPB4"/>
    <property type="match status" value="1"/>
</dbReference>
<dbReference type="InterPro" id="IPR009072">
    <property type="entry name" value="Histone-fold"/>
</dbReference>
<feature type="compositionally biased region" description="Basic and acidic residues" evidence="5">
    <location>
        <begin position="111"/>
        <end position="129"/>
    </location>
</feature>
<organism evidence="7 8">
    <name type="scientific">Chytriomyces confervae</name>
    <dbReference type="NCBI Taxonomy" id="246404"/>
    <lineage>
        <taxon>Eukaryota</taxon>
        <taxon>Fungi</taxon>
        <taxon>Fungi incertae sedis</taxon>
        <taxon>Chytridiomycota</taxon>
        <taxon>Chytridiomycota incertae sedis</taxon>
        <taxon>Chytridiomycetes</taxon>
        <taxon>Chytridiales</taxon>
        <taxon>Chytriomycetaceae</taxon>
        <taxon>Chytriomyces</taxon>
    </lineage>
</organism>
<feature type="compositionally biased region" description="Basic and acidic residues" evidence="5">
    <location>
        <begin position="63"/>
        <end position="73"/>
    </location>
</feature>
<dbReference type="OrthoDB" id="1707486at2759"/>
<comment type="caution">
    <text evidence="7">The sequence shown here is derived from an EMBL/GenBank/DDBJ whole genome shotgun (WGS) entry which is preliminary data.</text>
</comment>
<dbReference type="Gene3D" id="1.10.20.10">
    <property type="entry name" value="Histone, subunit A"/>
    <property type="match status" value="1"/>
</dbReference>
<dbReference type="GO" id="GO:0031490">
    <property type="term" value="F:chromatin DNA binding"/>
    <property type="evidence" value="ECO:0007669"/>
    <property type="project" value="TreeGrafter"/>
</dbReference>
<evidence type="ECO:0000256" key="5">
    <source>
        <dbReference type="SAM" id="MobiDB-lite"/>
    </source>
</evidence>
<evidence type="ECO:0000256" key="4">
    <source>
        <dbReference type="ARBA" id="ARBA00042096"/>
    </source>
</evidence>
<protein>
    <recommendedName>
        <fullName evidence="3">DNA polymerase epsilon subunit D</fullName>
    </recommendedName>
    <alternativeName>
        <fullName evidence="4">DNA polymerase II subunit D</fullName>
    </alternativeName>
</protein>
<accession>A0A507F9L3</accession>
<name>A0A507F9L3_9FUNG</name>
<dbReference type="SUPFAM" id="SSF47113">
    <property type="entry name" value="Histone-fold"/>
    <property type="match status" value="1"/>
</dbReference>
<dbReference type="AlphaFoldDB" id="A0A507F9L3"/>
<dbReference type="GO" id="GO:0006974">
    <property type="term" value="P:DNA damage response"/>
    <property type="evidence" value="ECO:0007669"/>
    <property type="project" value="TreeGrafter"/>
</dbReference>
<dbReference type="GO" id="GO:0006272">
    <property type="term" value="P:leading strand elongation"/>
    <property type="evidence" value="ECO:0007669"/>
    <property type="project" value="TreeGrafter"/>
</dbReference>
<sequence>MQREAKDAFVKSCTVFISYISTQAASLARKNGRKTITAADVYEALSNSQFDTFVHSCKEDAEAFNNREREKRSAQTKNLREKKKAASGKGASRNSITSMNEADEDDGEPEAETKRARVENETVEEEKNV</sequence>
<evidence type="ECO:0000256" key="3">
    <source>
        <dbReference type="ARBA" id="ARBA00039775"/>
    </source>
</evidence>
<dbReference type="GO" id="GO:0031507">
    <property type="term" value="P:heterochromatin formation"/>
    <property type="evidence" value="ECO:0007669"/>
    <property type="project" value="TreeGrafter"/>
</dbReference>
<feature type="domain" description="Transcription factor CBF/NF-Y/archaeal histone" evidence="6">
    <location>
        <begin position="2"/>
        <end position="45"/>
    </location>
</feature>
<dbReference type="Pfam" id="PF00808">
    <property type="entry name" value="CBFD_NFYB_HMF"/>
    <property type="match status" value="1"/>
</dbReference>
<reference evidence="7 8" key="1">
    <citation type="journal article" date="2019" name="Sci. Rep.">
        <title>Comparative genomics of chytrid fungi reveal insights into the obligate biotrophic and pathogenic lifestyle of Synchytrium endobioticum.</title>
        <authorList>
            <person name="van de Vossenberg B.T.L.H."/>
            <person name="Warris S."/>
            <person name="Nguyen H.D.T."/>
            <person name="van Gent-Pelzer M.P.E."/>
            <person name="Joly D.L."/>
            <person name="van de Geest H.C."/>
            <person name="Bonants P.J.M."/>
            <person name="Smith D.S."/>
            <person name="Levesque C.A."/>
            <person name="van der Lee T.A.J."/>
        </authorList>
    </citation>
    <scope>NUCLEOTIDE SEQUENCE [LARGE SCALE GENOMIC DNA]</scope>
    <source>
        <strain evidence="7 8">CBS 675.73</strain>
    </source>
</reference>
<evidence type="ECO:0000256" key="2">
    <source>
        <dbReference type="ARBA" id="ARBA00023242"/>
    </source>
</evidence>
<dbReference type="STRING" id="246404.A0A507F9L3"/>
<dbReference type="GO" id="GO:0008623">
    <property type="term" value="C:CHRAC"/>
    <property type="evidence" value="ECO:0007669"/>
    <property type="project" value="TreeGrafter"/>
</dbReference>
<evidence type="ECO:0000256" key="1">
    <source>
        <dbReference type="ARBA" id="ARBA00004123"/>
    </source>
</evidence>
<feature type="compositionally biased region" description="Acidic residues" evidence="5">
    <location>
        <begin position="101"/>
        <end position="110"/>
    </location>
</feature>
<comment type="subcellular location">
    <subcellularLocation>
        <location evidence="1">Nucleus</location>
    </subcellularLocation>
</comment>
<dbReference type="InterPro" id="IPR051377">
    <property type="entry name" value="DNA_Pol-Epsilon_Subunit"/>
</dbReference>
<dbReference type="InterPro" id="IPR003958">
    <property type="entry name" value="CBFA_NFYB_domain"/>
</dbReference>
<dbReference type="EMBL" id="QEAP01000238">
    <property type="protein sequence ID" value="TPX71968.1"/>
    <property type="molecule type" value="Genomic_DNA"/>
</dbReference>